<evidence type="ECO:0000313" key="3">
    <source>
        <dbReference type="EMBL" id="KIY43230.1"/>
    </source>
</evidence>
<gene>
    <name evidence="3" type="ORF">FISHEDRAFT_62872</name>
</gene>
<feature type="compositionally biased region" description="Basic and acidic residues" evidence="1">
    <location>
        <begin position="224"/>
        <end position="233"/>
    </location>
</feature>
<evidence type="ECO:0008006" key="5">
    <source>
        <dbReference type="Google" id="ProtNLM"/>
    </source>
</evidence>
<feature type="region of interest" description="Disordered" evidence="1">
    <location>
        <begin position="342"/>
        <end position="361"/>
    </location>
</feature>
<feature type="compositionally biased region" description="Basic and acidic residues" evidence="1">
    <location>
        <begin position="243"/>
        <end position="255"/>
    </location>
</feature>
<feature type="region of interest" description="Disordered" evidence="1">
    <location>
        <begin position="59"/>
        <end position="125"/>
    </location>
</feature>
<proteinExistence type="predicted"/>
<dbReference type="CDD" id="cd21037">
    <property type="entry name" value="MLKL_NTD"/>
    <property type="match status" value="1"/>
</dbReference>
<sequence>MRFGAILAFLLFVHFSLSYVCETVDWNTPRAGVLQWRHDGCDNKLRARGWISDLRKPLKNKLHKDPPQQKGQNQQDQQDQQNQQQQNQQPVRKPNKLQKKPPASKPSTDDDNASVTSKASHSSKRTTVGDMLFDQVGPALALVQAAGALTPILYQTASVAVLLWEHVKKVKDNKGDLERLSIDAARLVKTLAEINRGHPLHQDIQPLKKLLEDIDAFVNRKLVEDPDTDDNKSTKSNKSGGSKKSDKGGETEAPKRKWRNKLKSVYWGGRIADKISSYRKKLAQECSLFSASRVAQLQCAIANNDQLMRIEVQQELILSNQDKILNNQHKILDQQQKILDGHMGGTTNSAGPNKLTRTKSI</sequence>
<feature type="compositionally biased region" description="Low complexity" evidence="1">
    <location>
        <begin position="68"/>
        <end position="90"/>
    </location>
</feature>
<evidence type="ECO:0000256" key="2">
    <source>
        <dbReference type="SAM" id="SignalP"/>
    </source>
</evidence>
<name>A0A0D7A0C1_9AGAR</name>
<dbReference type="AlphaFoldDB" id="A0A0D7A0C1"/>
<dbReference type="InterPro" id="IPR059179">
    <property type="entry name" value="MLKL-like_MCAfunc"/>
</dbReference>
<feature type="signal peptide" evidence="2">
    <location>
        <begin position="1"/>
        <end position="18"/>
    </location>
</feature>
<accession>A0A0D7A0C1</accession>
<dbReference type="Proteomes" id="UP000054144">
    <property type="component" value="Unassembled WGS sequence"/>
</dbReference>
<feature type="chain" id="PRO_5002315995" description="Fungal N-terminal domain-containing protein" evidence="2">
    <location>
        <begin position="19"/>
        <end position="361"/>
    </location>
</feature>
<organism evidence="3 4">
    <name type="scientific">Fistulina hepatica ATCC 64428</name>
    <dbReference type="NCBI Taxonomy" id="1128425"/>
    <lineage>
        <taxon>Eukaryota</taxon>
        <taxon>Fungi</taxon>
        <taxon>Dikarya</taxon>
        <taxon>Basidiomycota</taxon>
        <taxon>Agaricomycotina</taxon>
        <taxon>Agaricomycetes</taxon>
        <taxon>Agaricomycetidae</taxon>
        <taxon>Agaricales</taxon>
        <taxon>Fistulinaceae</taxon>
        <taxon>Fistulina</taxon>
    </lineage>
</organism>
<evidence type="ECO:0000313" key="4">
    <source>
        <dbReference type="Proteomes" id="UP000054144"/>
    </source>
</evidence>
<dbReference type="EMBL" id="KN882115">
    <property type="protein sequence ID" value="KIY43230.1"/>
    <property type="molecule type" value="Genomic_DNA"/>
</dbReference>
<keyword evidence="2" id="KW-0732">Signal</keyword>
<feature type="region of interest" description="Disordered" evidence="1">
    <location>
        <begin position="224"/>
        <end position="255"/>
    </location>
</feature>
<keyword evidence="4" id="KW-1185">Reference proteome</keyword>
<evidence type="ECO:0000256" key="1">
    <source>
        <dbReference type="SAM" id="MobiDB-lite"/>
    </source>
</evidence>
<reference evidence="3 4" key="1">
    <citation type="journal article" date="2015" name="Fungal Genet. Biol.">
        <title>Evolution of novel wood decay mechanisms in Agaricales revealed by the genome sequences of Fistulina hepatica and Cylindrobasidium torrendii.</title>
        <authorList>
            <person name="Floudas D."/>
            <person name="Held B.W."/>
            <person name="Riley R."/>
            <person name="Nagy L.G."/>
            <person name="Koehler G."/>
            <person name="Ransdell A.S."/>
            <person name="Younus H."/>
            <person name="Chow J."/>
            <person name="Chiniquy J."/>
            <person name="Lipzen A."/>
            <person name="Tritt A."/>
            <person name="Sun H."/>
            <person name="Haridas S."/>
            <person name="LaButti K."/>
            <person name="Ohm R.A."/>
            <person name="Kues U."/>
            <person name="Blanchette R.A."/>
            <person name="Grigoriev I.V."/>
            <person name="Minto R.E."/>
            <person name="Hibbett D.S."/>
        </authorList>
    </citation>
    <scope>NUCLEOTIDE SEQUENCE [LARGE SCALE GENOMIC DNA]</scope>
    <source>
        <strain evidence="3 4">ATCC 64428</strain>
    </source>
</reference>
<protein>
    <recommendedName>
        <fullName evidence="5">Fungal N-terminal domain-containing protein</fullName>
    </recommendedName>
</protein>